<dbReference type="RefSeq" id="WP_273686779.1">
    <property type="nucleotide sequence ID" value="NZ_CP117411.1"/>
</dbReference>
<gene>
    <name evidence="2" type="ORF">PQ455_14350</name>
</gene>
<accession>A0ABY7TIE1</accession>
<name>A0ABY7TIE1_9SPHN</name>
<keyword evidence="3" id="KW-1185">Reference proteome</keyword>
<organism evidence="2 3">
    <name type="scientific">Sphingomonas naphthae</name>
    <dbReference type="NCBI Taxonomy" id="1813468"/>
    <lineage>
        <taxon>Bacteria</taxon>
        <taxon>Pseudomonadati</taxon>
        <taxon>Pseudomonadota</taxon>
        <taxon>Alphaproteobacteria</taxon>
        <taxon>Sphingomonadales</taxon>
        <taxon>Sphingomonadaceae</taxon>
        <taxon>Sphingomonas</taxon>
    </lineage>
</organism>
<dbReference type="InterPro" id="IPR005546">
    <property type="entry name" value="Autotransporte_beta"/>
</dbReference>
<evidence type="ECO:0000313" key="3">
    <source>
        <dbReference type="Proteomes" id="UP001220395"/>
    </source>
</evidence>
<proteinExistence type="predicted"/>
<protein>
    <submittedName>
        <fullName evidence="2">Autotransporter domain-containing protein</fullName>
    </submittedName>
</protein>
<dbReference type="Pfam" id="PF03797">
    <property type="entry name" value="Autotransporter"/>
    <property type="match status" value="1"/>
</dbReference>
<dbReference type="EMBL" id="CP117411">
    <property type="protein sequence ID" value="WCT72808.1"/>
    <property type="molecule type" value="Genomic_DNA"/>
</dbReference>
<dbReference type="Gene3D" id="2.40.128.130">
    <property type="entry name" value="Autotransporter beta-domain"/>
    <property type="match status" value="1"/>
</dbReference>
<sequence>MTLTNTGSIIGSIAGSTAADTVSLVGGSVQGGVSLGAGDDRLFVDAAAGPAFQSNITGAIDGGTGIDTIQYRVATDLAFTAPPLPTNFEQVQFDLVGGARVTLSGVIPSGGYALTGMGGVTMNGPINASGPIITAGPSATGGSTAISFINRGTIGATLGIGSSTPAIFLPFTRSFENSGFITAERGDAVRLEVLQNNASVLNSGSIIATGLALSTTGALQNSGTIRSTAGQALYLYLQNGATREVVSTNTGTIAGNGIGVQLAAVTLVNRGTIDGGAGIGIIPSRSSTIDNQAGGVVSGQNAAIKGTLSGPVEQAIVRNAGTIRGNVDFTEVGSAPLTSADIYSDAGGTIAGNLILGAGDDILFTDLVQTVGRPFAGVSGIVDPGAGNDLLRLRVTTDASSTIAPQRGFERVAFDVLNGARLTLTGSGVSATPLLLTGQGSVDLTADFAMEQAAIVLTGRNELQTLGLGAGLATNLSVTSRGVLTSTNLIAGVVQLGTNSSFTNAGAINYQAGTTPGFQYGAIQGGASVANSGTINISGANAINTQGSILNSGTITQTAGGNAMGVLAIGNIGAAPIALTNSGTIDVSDIAAFLSHSTGTARVVNSGRIVSSRSTAISMTGRNLRVENGVDGVISGGSGLALNLSGPSVVVNAGRIEGSVQLNGPTGPIGPGWFQANGGTVTGSVIFGRGNDTFVARNGITGVSGVINAGAGYDTFVSQFVTNGSLTLSPVLPQSFEAELVEALGDAVVTVNGPTSPLTRSIGFTGDGTIISNVNVTAGAANAPNLTYLNIGIEGSPTGPAFTNNGNLLGGLEGEARSIVNNGTISTPANSAAISLIASDLEQPITIANAGTITGPTAINAVDYVTTLRNTGTITGNIRLGTGDDLIENRGTITGDVFLGDGNDSFLQLAGAMNGTVDGGAGIDSLFIDASQSGTVNASNFLNFERFSQTGGGNAIYSGAFTAESFGLAGGTLTVAAGGSLTSSNATTISGSATAERIVNEGAISGGIDLGDGVDSVVNRGTIGGDVLLGAGNDSFTQGATSSVGGIVDGGTGIDTYIAEIAGDRTGIGRRTNFEVLGVTGVGNLSLALDQNWQAINLSGVGLNLTLGGFSPGTVSGSGFAERLTADGDIASVSLGAGDDLLSLGATTLAGRYDGGTGTDIMRLTSAATLSGTITGFETIDLTGGALTVAGTGSIGSAGTITTFVSRPQSIAVRSGGTLLGDIVLGSGNTSMQVDGGANITGNVVAGAGSDVLRLVNNGGTMAVDAAFIGFEDVAITGGGTVQLNKLLPSTRLTFDGNLTVGTTASVYPGTMTGSAGANILTIAGTFAGAVDLGAGNDTLRFTGTPSFNGSASGGAGSDTLEFAVAGTDAAPVSFGLTAFTDFETLRMASGVVSLAGNRTFERIDVVGGRLIGTAGSVFTAPQIAVAAGATFGTAGSVVGNIAVAGTLSPGASPGTMSVTGNVSLASGSTTLFELTPTVSDQLLISGNLAIASGATLTLTGNRPLTPGVTLDLIVANGGITGSFATVNQPATIGGFLSQSATKLSLLGTFLTSPGFTPQVNRTIAGVNALLVSGQASGAVIAAVPQLLSGGATNPAAFRQLSPEPYASATALGIDNGLAIVDSLRAQVRSARTSTGLFSFAQAFGYRHPLRGAEGEGVARTRAMLGGGYAGIGIGTENVSVGAFVGYSDSRMRTRDLSAHLDGRGLLAGVQADGGFGGFRLAASFVYDATRATLDRTVLGSAAKGRFDLHGRVGDVSLRYAMALAPGWTLQPQAGLSYVRSRRQRLTETGATPFRLSVAGGNAKRLFADGSLNLSGDLGGVRPSIGAGIRRRIAGDEGLATAAFAGTTPTFVAYGVQRDRTTALGNAGVTISLSPALDLSAGYTGEFGNTKRHSGTVGLRFAM</sequence>
<dbReference type="SUPFAM" id="SSF103515">
    <property type="entry name" value="Autotransporter"/>
    <property type="match status" value="1"/>
</dbReference>
<evidence type="ECO:0000313" key="2">
    <source>
        <dbReference type="EMBL" id="WCT72808.1"/>
    </source>
</evidence>
<dbReference type="SMART" id="SM00869">
    <property type="entry name" value="Autotransporter"/>
    <property type="match status" value="1"/>
</dbReference>
<dbReference type="PRINTS" id="PR00313">
    <property type="entry name" value="CABNDNGRPT"/>
</dbReference>
<dbReference type="Proteomes" id="UP001220395">
    <property type="component" value="Chromosome"/>
</dbReference>
<dbReference type="InterPro" id="IPR036709">
    <property type="entry name" value="Autotransporte_beta_dom_sf"/>
</dbReference>
<dbReference type="PROSITE" id="PS51208">
    <property type="entry name" value="AUTOTRANSPORTER"/>
    <property type="match status" value="1"/>
</dbReference>
<feature type="domain" description="Autotransporter" evidence="1">
    <location>
        <begin position="1630"/>
        <end position="1903"/>
    </location>
</feature>
<reference evidence="2 3" key="1">
    <citation type="submission" date="2023-02" db="EMBL/GenBank/DDBJ databases">
        <title>Genome sequence of Sphingomonas naphthae.</title>
        <authorList>
            <person name="Kim S."/>
            <person name="Heo J."/>
            <person name="Kwon S.-W."/>
        </authorList>
    </citation>
    <scope>NUCLEOTIDE SEQUENCE [LARGE SCALE GENOMIC DNA]</scope>
    <source>
        <strain evidence="2 3">KACC 18716</strain>
    </source>
</reference>
<dbReference type="Gene3D" id="2.160.20.160">
    <property type="match status" value="3"/>
</dbReference>
<evidence type="ECO:0000259" key="1">
    <source>
        <dbReference type="PROSITE" id="PS51208"/>
    </source>
</evidence>